<dbReference type="EMBL" id="JALJOV010001127">
    <property type="protein sequence ID" value="KAK9853881.1"/>
    <property type="molecule type" value="Genomic_DNA"/>
</dbReference>
<feature type="domain" description="Condensation" evidence="4">
    <location>
        <begin position="52"/>
        <end position="292"/>
    </location>
</feature>
<evidence type="ECO:0000256" key="2">
    <source>
        <dbReference type="ARBA" id="ARBA00022553"/>
    </source>
</evidence>
<gene>
    <name evidence="5" type="ORF">WJX84_005540</name>
</gene>
<dbReference type="GO" id="GO:0031177">
    <property type="term" value="F:phosphopantetheine binding"/>
    <property type="evidence" value="ECO:0007669"/>
    <property type="project" value="TreeGrafter"/>
</dbReference>
<dbReference type="GO" id="GO:0009366">
    <property type="term" value="C:enterobactin synthetase complex"/>
    <property type="evidence" value="ECO:0007669"/>
    <property type="project" value="TreeGrafter"/>
</dbReference>
<protein>
    <recommendedName>
        <fullName evidence="7">Non-ribosomal peptide synthetase</fullName>
    </recommendedName>
</protein>
<proteinExistence type="predicted"/>
<dbReference type="Proteomes" id="UP001485043">
    <property type="component" value="Unassembled WGS sequence"/>
</dbReference>
<dbReference type="Pfam" id="PF00668">
    <property type="entry name" value="Condensation"/>
    <property type="match status" value="1"/>
</dbReference>
<dbReference type="GO" id="GO:0047527">
    <property type="term" value="F:2,3-dihydroxybenzoate-serine ligase activity"/>
    <property type="evidence" value="ECO:0007669"/>
    <property type="project" value="TreeGrafter"/>
</dbReference>
<dbReference type="GO" id="GO:0005829">
    <property type="term" value="C:cytosol"/>
    <property type="evidence" value="ECO:0007669"/>
    <property type="project" value="TreeGrafter"/>
</dbReference>
<reference evidence="5 6" key="1">
    <citation type="journal article" date="2024" name="Nat. Commun.">
        <title>Phylogenomics reveals the evolutionary origins of lichenization in chlorophyte algae.</title>
        <authorList>
            <person name="Puginier C."/>
            <person name="Libourel C."/>
            <person name="Otte J."/>
            <person name="Skaloud P."/>
            <person name="Haon M."/>
            <person name="Grisel S."/>
            <person name="Petersen M."/>
            <person name="Berrin J.G."/>
            <person name="Delaux P.M."/>
            <person name="Dal Grande F."/>
            <person name="Keller J."/>
        </authorList>
    </citation>
    <scope>NUCLEOTIDE SEQUENCE [LARGE SCALE GENOMIC DNA]</scope>
    <source>
        <strain evidence="5 6">SAG 2523</strain>
    </source>
</reference>
<accession>A0AAW1SRP9</accession>
<comment type="caution">
    <text evidence="5">The sequence shown here is derived from an EMBL/GenBank/DDBJ whole genome shotgun (WGS) entry which is preliminary data.</text>
</comment>
<evidence type="ECO:0000313" key="5">
    <source>
        <dbReference type="EMBL" id="KAK9853881.1"/>
    </source>
</evidence>
<dbReference type="AlphaFoldDB" id="A0AAW1SRP9"/>
<evidence type="ECO:0000256" key="1">
    <source>
        <dbReference type="ARBA" id="ARBA00022450"/>
    </source>
</evidence>
<keyword evidence="2" id="KW-0597">Phosphoprotein</keyword>
<sequence length="411" mass="45417">MEPQAFPHKEPDAKFDDALSQVSLDRNSALSRSGKSQGALARKRSGFDGSKLSYWKENLQGKVPELGLPADKSKRNSLRASGALQAPFPIPAELSSQLEKLAEQLRVDLHHMLLTAFSVLLLRYSRQDDITLGCAIPIGPSQVQLLPIRLDLAEDPGFEKVLGKACTALDRAKQHSGLQLEQLVEASGGHMPSGHIPSHPLYQAAFLMRLQGQPHANAVHEELERFMLDVLMEINTGGPELQGILYFNATLFNQNTIKRMASHFTVLLSSLARQPQARLSELMFIDNEERQLVLEGFNWTQQPLPPFCRAKTMDQILEHWAAEGPGRPCLIFEGQQLSYGEVDGRANQLAHHLIALGVTPGSSVGVMMERSFELFIGIFAVLKAGAAYIPMDPEYPADRLVIMAEDSEVLQ</sequence>
<dbReference type="Pfam" id="PF00501">
    <property type="entry name" value="AMP-binding"/>
    <property type="match status" value="1"/>
</dbReference>
<dbReference type="PANTHER" id="PTHR45527">
    <property type="entry name" value="NONRIBOSOMAL PEPTIDE SYNTHETASE"/>
    <property type="match status" value="1"/>
</dbReference>
<feature type="domain" description="AMP-dependent synthetase/ligase" evidence="3">
    <location>
        <begin position="317"/>
        <end position="409"/>
    </location>
</feature>
<evidence type="ECO:0000259" key="3">
    <source>
        <dbReference type="Pfam" id="PF00501"/>
    </source>
</evidence>
<keyword evidence="1" id="KW-0596">Phosphopantetheine</keyword>
<evidence type="ECO:0000259" key="4">
    <source>
        <dbReference type="Pfam" id="PF00668"/>
    </source>
</evidence>
<dbReference type="SUPFAM" id="SSF56801">
    <property type="entry name" value="Acetyl-CoA synthetase-like"/>
    <property type="match status" value="1"/>
</dbReference>
<dbReference type="InterPro" id="IPR000873">
    <property type="entry name" value="AMP-dep_synth/lig_dom"/>
</dbReference>
<dbReference type="SUPFAM" id="SSF52777">
    <property type="entry name" value="CoA-dependent acyltransferases"/>
    <property type="match status" value="1"/>
</dbReference>
<dbReference type="GO" id="GO:0043041">
    <property type="term" value="P:amino acid activation for nonribosomal peptide biosynthetic process"/>
    <property type="evidence" value="ECO:0007669"/>
    <property type="project" value="TreeGrafter"/>
</dbReference>
<dbReference type="Gene3D" id="3.40.50.12780">
    <property type="entry name" value="N-terminal domain of ligase-like"/>
    <property type="match status" value="1"/>
</dbReference>
<dbReference type="InterPro" id="IPR042099">
    <property type="entry name" value="ANL_N_sf"/>
</dbReference>
<name>A0AAW1SRP9_9CHLO</name>
<organism evidence="5 6">
    <name type="scientific">Apatococcus fuscideae</name>
    <dbReference type="NCBI Taxonomy" id="2026836"/>
    <lineage>
        <taxon>Eukaryota</taxon>
        <taxon>Viridiplantae</taxon>
        <taxon>Chlorophyta</taxon>
        <taxon>core chlorophytes</taxon>
        <taxon>Trebouxiophyceae</taxon>
        <taxon>Chlorellales</taxon>
        <taxon>Chlorellaceae</taxon>
        <taxon>Apatococcus</taxon>
    </lineage>
</organism>
<dbReference type="Gene3D" id="3.30.559.30">
    <property type="entry name" value="Nonribosomal peptide synthetase, condensation domain"/>
    <property type="match status" value="1"/>
</dbReference>
<keyword evidence="6" id="KW-1185">Reference proteome</keyword>
<dbReference type="GO" id="GO:0009239">
    <property type="term" value="P:enterobactin biosynthetic process"/>
    <property type="evidence" value="ECO:0007669"/>
    <property type="project" value="TreeGrafter"/>
</dbReference>
<evidence type="ECO:0000313" key="6">
    <source>
        <dbReference type="Proteomes" id="UP001485043"/>
    </source>
</evidence>
<evidence type="ECO:0008006" key="7">
    <source>
        <dbReference type="Google" id="ProtNLM"/>
    </source>
</evidence>
<dbReference type="InterPro" id="IPR001242">
    <property type="entry name" value="Condensation_dom"/>
</dbReference>
<dbReference type="PANTHER" id="PTHR45527:SF1">
    <property type="entry name" value="FATTY ACID SYNTHASE"/>
    <property type="match status" value="1"/>
</dbReference>